<evidence type="ECO:0000313" key="3">
    <source>
        <dbReference type="EMBL" id="MDT0556046.1"/>
    </source>
</evidence>
<accession>A0ABU2YDW3</accession>
<name>A0ABU2YDW3_9FLAO</name>
<dbReference type="Proteomes" id="UP001254488">
    <property type="component" value="Unassembled WGS sequence"/>
</dbReference>
<comment type="caution">
    <text evidence="3">The sequence shown here is derived from an EMBL/GenBank/DDBJ whole genome shotgun (WGS) entry which is preliminary data.</text>
</comment>
<gene>
    <name evidence="3" type="ORF">RM538_08530</name>
</gene>
<dbReference type="Pfam" id="PF21360">
    <property type="entry name" value="PylC-like_N"/>
    <property type="match status" value="1"/>
</dbReference>
<protein>
    <submittedName>
        <fullName evidence="3">ATP-grasp domain-containing protein</fullName>
    </submittedName>
</protein>
<reference evidence="3 4" key="1">
    <citation type="submission" date="2023-09" db="EMBL/GenBank/DDBJ databases">
        <authorList>
            <person name="Rey-Velasco X."/>
        </authorList>
    </citation>
    <scope>NUCLEOTIDE SEQUENCE [LARGE SCALE GENOMIC DNA]</scope>
    <source>
        <strain evidence="3 4">W242</strain>
    </source>
</reference>
<dbReference type="InterPro" id="IPR003806">
    <property type="entry name" value="ATP-grasp_PylC-type"/>
</dbReference>
<organism evidence="3 4">
    <name type="scientific">Patiriisocius hiemis</name>
    <dbReference type="NCBI Taxonomy" id="3075604"/>
    <lineage>
        <taxon>Bacteria</taxon>
        <taxon>Pseudomonadati</taxon>
        <taxon>Bacteroidota</taxon>
        <taxon>Flavobacteriia</taxon>
        <taxon>Flavobacteriales</taxon>
        <taxon>Flavobacteriaceae</taxon>
        <taxon>Patiriisocius</taxon>
    </lineage>
</organism>
<evidence type="ECO:0000313" key="4">
    <source>
        <dbReference type="Proteomes" id="UP001254488"/>
    </source>
</evidence>
<proteinExistence type="predicted"/>
<evidence type="ECO:0000259" key="2">
    <source>
        <dbReference type="Pfam" id="PF21360"/>
    </source>
</evidence>
<feature type="domain" description="PylC N-terminal" evidence="2">
    <location>
        <begin position="19"/>
        <end position="97"/>
    </location>
</feature>
<dbReference type="Gene3D" id="3.30.470.20">
    <property type="entry name" value="ATP-grasp fold, B domain"/>
    <property type="match status" value="1"/>
</dbReference>
<dbReference type="Gene3D" id="3.40.50.20">
    <property type="match status" value="1"/>
</dbReference>
<evidence type="ECO:0000259" key="1">
    <source>
        <dbReference type="Pfam" id="PF02655"/>
    </source>
</evidence>
<dbReference type="Pfam" id="PF02655">
    <property type="entry name" value="ATP-grasp_3"/>
    <property type="match status" value="1"/>
</dbReference>
<dbReference type="SUPFAM" id="SSF56059">
    <property type="entry name" value="Glutathione synthetase ATP-binding domain-like"/>
    <property type="match status" value="1"/>
</dbReference>
<dbReference type="RefSeq" id="WP_311332999.1">
    <property type="nucleotide sequence ID" value="NZ_JAVRHZ010000004.1"/>
</dbReference>
<dbReference type="EMBL" id="JAVRHZ010000004">
    <property type="protein sequence ID" value="MDT0556046.1"/>
    <property type="molecule type" value="Genomic_DNA"/>
</dbReference>
<dbReference type="InterPro" id="IPR048764">
    <property type="entry name" value="PylC_N"/>
</dbReference>
<feature type="domain" description="ATP-grasp fold PylC-type" evidence="1">
    <location>
        <begin position="112"/>
        <end position="263"/>
    </location>
</feature>
<sequence>MDKKTILVTGIGGNVGQGILRNCQSSRFSLRLVGTNITPFSAGNHLCDQFYEVPYADDEDYIKIINELVSKEQVSLILPSTDLEAYYLAKHRKNIGCTIAVSNATTTAIYIDKYLTYQHLRDNKIPFAHSFLPSQYNGEFKNIILKPREGRGSRGLFINPKNISKFDDSEYLVQELIKGVEITTAFYVTKKNELNGFITFERFLENGTTTHCKVVTDYDNALKLILGKLLAVSKFKGSINLQSIVTNDGRIIPFEINCRISGTNSIRSNFGFKDVEYTLEEHLYNLKPSKPSIRKGVATRILMDVIYKEAKDFNDTKTNSSPHFLY</sequence>
<keyword evidence="4" id="KW-1185">Reference proteome</keyword>